<feature type="compositionally biased region" description="Pro residues" evidence="1">
    <location>
        <begin position="286"/>
        <end position="298"/>
    </location>
</feature>
<feature type="transmembrane region" description="Helical" evidence="2">
    <location>
        <begin position="179"/>
        <end position="197"/>
    </location>
</feature>
<proteinExistence type="predicted"/>
<gene>
    <name evidence="4" type="ORF">GT755_37120</name>
</gene>
<keyword evidence="5" id="KW-1185">Reference proteome</keyword>
<keyword evidence="2" id="KW-1133">Transmembrane helix</keyword>
<feature type="compositionally biased region" description="Low complexity" evidence="1">
    <location>
        <begin position="64"/>
        <end position="99"/>
    </location>
</feature>
<organism evidence="4 5">
    <name type="scientific">Herbidospora solisilvae</name>
    <dbReference type="NCBI Taxonomy" id="2696284"/>
    <lineage>
        <taxon>Bacteria</taxon>
        <taxon>Bacillati</taxon>
        <taxon>Actinomycetota</taxon>
        <taxon>Actinomycetes</taxon>
        <taxon>Streptosporangiales</taxon>
        <taxon>Streptosporangiaceae</taxon>
        <taxon>Herbidospora</taxon>
    </lineage>
</organism>
<feature type="region of interest" description="Disordered" evidence="1">
    <location>
        <begin position="268"/>
        <end position="325"/>
    </location>
</feature>
<feature type="compositionally biased region" description="Low complexity" evidence="1">
    <location>
        <begin position="273"/>
        <end position="285"/>
    </location>
</feature>
<evidence type="ECO:0000256" key="1">
    <source>
        <dbReference type="SAM" id="MobiDB-lite"/>
    </source>
</evidence>
<dbReference type="Proteomes" id="UP000479526">
    <property type="component" value="Unassembled WGS sequence"/>
</dbReference>
<protein>
    <submittedName>
        <fullName evidence="4">Uncharacterized protein</fullName>
    </submittedName>
</protein>
<name>A0A7C9NMW9_9ACTN</name>
<feature type="region of interest" description="Disordered" evidence="1">
    <location>
        <begin position="54"/>
        <end position="155"/>
    </location>
</feature>
<feature type="chain" id="PRO_5028989040" evidence="3">
    <location>
        <begin position="33"/>
        <end position="325"/>
    </location>
</feature>
<sequence>MVGRAPRRAAAVLAAVVGSLGVAVMVAAGASAANPVDPCDVNQSCDTVTTTITMTPSPTPSEAVVTVTQTVTPTPTKKPTTPPAQQTQDPPQEQQPIPTVTQEQPVAPPTNDVAPPPAETVPSDPAESEPGVTLAPADPPTGAQPTQGGGMNQPVPETAQVEIRNATPYFDEVTLSRKLAVPAAVLVLLALLAWLIFEGRLRRLAHAAAVRKAGPQLPPNVAMMPYPGYPMQPYGPQPYPYGQPYPPQQPPQQVVNYVPVPYPMPFPTPAAPPQDYTQPYVYQQQPPTPPPAPAPPSPTYAKGYVLESSNHPPDDDQTQQGRRPY</sequence>
<comment type="caution">
    <text evidence="4">The sequence shown here is derived from an EMBL/GenBank/DDBJ whole genome shotgun (WGS) entry which is preliminary data.</text>
</comment>
<keyword evidence="3" id="KW-0732">Signal</keyword>
<evidence type="ECO:0000313" key="5">
    <source>
        <dbReference type="Proteomes" id="UP000479526"/>
    </source>
</evidence>
<keyword evidence="2" id="KW-0472">Membrane</keyword>
<dbReference type="EMBL" id="WXEW01000014">
    <property type="protein sequence ID" value="NAS27278.1"/>
    <property type="molecule type" value="Genomic_DNA"/>
</dbReference>
<evidence type="ECO:0000256" key="3">
    <source>
        <dbReference type="SAM" id="SignalP"/>
    </source>
</evidence>
<keyword evidence="2" id="KW-0812">Transmembrane</keyword>
<reference evidence="4 5" key="1">
    <citation type="submission" date="2020-01" db="EMBL/GenBank/DDBJ databases">
        <title>Herbidospora sp. NEAU-GS84 nov., a novel actinomycete isolated from soil.</title>
        <authorList>
            <person name="Han L."/>
        </authorList>
    </citation>
    <scope>NUCLEOTIDE SEQUENCE [LARGE SCALE GENOMIC DNA]</scope>
    <source>
        <strain evidence="4 5">NEAU-GS84</strain>
    </source>
</reference>
<accession>A0A7C9NMW9</accession>
<dbReference type="AlphaFoldDB" id="A0A7C9NMW9"/>
<feature type="signal peptide" evidence="3">
    <location>
        <begin position="1"/>
        <end position="32"/>
    </location>
</feature>
<evidence type="ECO:0000256" key="2">
    <source>
        <dbReference type="SAM" id="Phobius"/>
    </source>
</evidence>
<dbReference type="RefSeq" id="WP_161484215.1">
    <property type="nucleotide sequence ID" value="NZ_WXEW01000014.1"/>
</dbReference>
<evidence type="ECO:0000313" key="4">
    <source>
        <dbReference type="EMBL" id="NAS27278.1"/>
    </source>
</evidence>